<proteinExistence type="predicted"/>
<gene>
    <name evidence="1" type="ORF">SO802_022451</name>
</gene>
<evidence type="ECO:0000313" key="2">
    <source>
        <dbReference type="Proteomes" id="UP001459277"/>
    </source>
</evidence>
<protein>
    <submittedName>
        <fullName evidence="1">Uncharacterized protein</fullName>
    </submittedName>
</protein>
<keyword evidence="2" id="KW-1185">Reference proteome</keyword>
<dbReference type="Proteomes" id="UP001459277">
    <property type="component" value="Unassembled WGS sequence"/>
</dbReference>
<organism evidence="1 2">
    <name type="scientific">Lithocarpus litseifolius</name>
    <dbReference type="NCBI Taxonomy" id="425828"/>
    <lineage>
        <taxon>Eukaryota</taxon>
        <taxon>Viridiplantae</taxon>
        <taxon>Streptophyta</taxon>
        <taxon>Embryophyta</taxon>
        <taxon>Tracheophyta</taxon>
        <taxon>Spermatophyta</taxon>
        <taxon>Magnoliopsida</taxon>
        <taxon>eudicotyledons</taxon>
        <taxon>Gunneridae</taxon>
        <taxon>Pentapetalae</taxon>
        <taxon>rosids</taxon>
        <taxon>fabids</taxon>
        <taxon>Fagales</taxon>
        <taxon>Fagaceae</taxon>
        <taxon>Lithocarpus</taxon>
    </lineage>
</organism>
<reference evidence="1 2" key="1">
    <citation type="submission" date="2024-01" db="EMBL/GenBank/DDBJ databases">
        <title>A telomere-to-telomere, gap-free genome of sweet tea (Lithocarpus litseifolius).</title>
        <authorList>
            <person name="Zhou J."/>
        </authorList>
    </citation>
    <scope>NUCLEOTIDE SEQUENCE [LARGE SCALE GENOMIC DNA]</scope>
    <source>
        <strain evidence="1">Zhou-2022a</strain>
        <tissue evidence="1">Leaf</tissue>
    </source>
</reference>
<dbReference type="AlphaFoldDB" id="A0AAW2C5D1"/>
<sequence length="111" mass="12199">METSSPTPHQEAAQIEQIPAEDIKPVEGLRSLRRPRAHAPDCRTELIYGGNEKAIEPEVTGISMQKVLIGDNLSGCASVYGSLLGENTGFQCVCCQQIEILEKTQMVYCIY</sequence>
<name>A0AAW2C5D1_9ROSI</name>
<comment type="caution">
    <text evidence="1">The sequence shown here is derived from an EMBL/GenBank/DDBJ whole genome shotgun (WGS) entry which is preliminary data.</text>
</comment>
<accession>A0AAW2C5D1</accession>
<evidence type="ECO:0000313" key="1">
    <source>
        <dbReference type="EMBL" id="KAK9992748.1"/>
    </source>
</evidence>
<dbReference type="EMBL" id="JAZDWU010000008">
    <property type="protein sequence ID" value="KAK9992748.1"/>
    <property type="molecule type" value="Genomic_DNA"/>
</dbReference>